<dbReference type="EMBL" id="DS231704">
    <property type="protein sequence ID" value="KNB06149.1"/>
    <property type="molecule type" value="Genomic_DNA"/>
</dbReference>
<organism evidence="3 4">
    <name type="scientific">Fusarium oxysporum f. sp. lycopersici (strain 4287 / CBS 123668 / FGSC 9935 / NRRL 34936)</name>
    <name type="common">Fusarium vascular wilt of tomato</name>
    <dbReference type="NCBI Taxonomy" id="426428"/>
    <lineage>
        <taxon>Eukaryota</taxon>
        <taxon>Fungi</taxon>
        <taxon>Dikarya</taxon>
        <taxon>Ascomycota</taxon>
        <taxon>Pezizomycotina</taxon>
        <taxon>Sordariomycetes</taxon>
        <taxon>Hypocreomycetidae</taxon>
        <taxon>Hypocreales</taxon>
        <taxon>Nectriaceae</taxon>
        <taxon>Fusarium</taxon>
        <taxon>Fusarium oxysporum species complex</taxon>
    </lineage>
</organism>
<evidence type="ECO:0000259" key="2">
    <source>
        <dbReference type="Pfam" id="PF12770"/>
    </source>
</evidence>
<gene>
    <name evidence="3" type="ORF">FOXG_19581</name>
</gene>
<feature type="domain" description="CHAT" evidence="2">
    <location>
        <begin position="84"/>
        <end position="292"/>
    </location>
</feature>
<dbReference type="OrthoDB" id="9991317at2759"/>
<name>A0A0J9V3R7_FUSO4</name>
<sequence>MGDYNSASWETEPKRRREATKEFDEVVEEIRSQPEFNTFLQRPNISDLMAAAGSGPIVVINQAPTGEHVKQWIPKLQPNSDLTPLLEWLWHAICRPNLDALVLKDIVSEETDSWPHVWWVPTGLLSQLPLHAAGIYRSGSKETVLGRVISSYASSINALLHSRQHPPKTLKESENNVAVLVAMQNTPNAGDLPCANDEVSILSNLCPQLHLNVALPNRRKSGVLEHLKTCTVFHFADHGFSDLSDPSKSCLFLEDAMKDPLTVGDLRDSRLQENPPFLAYLSACSTGSNKVDNLSDKGIHLLALAN</sequence>
<dbReference type="RefSeq" id="XP_018244194.1">
    <property type="nucleotide sequence ID" value="XM_018399825.1"/>
</dbReference>
<evidence type="ECO:0000313" key="4">
    <source>
        <dbReference type="Proteomes" id="UP000009097"/>
    </source>
</evidence>
<dbReference type="Pfam" id="PF12770">
    <property type="entry name" value="CHAT"/>
    <property type="match status" value="1"/>
</dbReference>
<reference evidence="3" key="2">
    <citation type="journal article" date="2010" name="Nature">
        <title>Comparative genomics reveals mobile pathogenicity chromosomes in Fusarium.</title>
        <authorList>
            <person name="Ma L.J."/>
            <person name="van der Does H.C."/>
            <person name="Borkovich K.A."/>
            <person name="Coleman J.J."/>
            <person name="Daboussi M.J."/>
            <person name="Di Pietro A."/>
            <person name="Dufresne M."/>
            <person name="Freitag M."/>
            <person name="Grabherr M."/>
            <person name="Henrissat B."/>
            <person name="Houterman P.M."/>
            <person name="Kang S."/>
            <person name="Shim W.B."/>
            <person name="Woloshuk C."/>
            <person name="Xie X."/>
            <person name="Xu J.R."/>
            <person name="Antoniw J."/>
            <person name="Baker S.E."/>
            <person name="Bluhm B.H."/>
            <person name="Breakspear A."/>
            <person name="Brown D.W."/>
            <person name="Butchko R.A."/>
            <person name="Chapman S."/>
            <person name="Coulson R."/>
            <person name="Coutinho P.M."/>
            <person name="Danchin E.G."/>
            <person name="Diener A."/>
            <person name="Gale L.R."/>
            <person name="Gardiner D.M."/>
            <person name="Goff S."/>
            <person name="Hammond-Kosack K.E."/>
            <person name="Hilburn K."/>
            <person name="Hua-Van A."/>
            <person name="Jonkers W."/>
            <person name="Kazan K."/>
            <person name="Kodira C.D."/>
            <person name="Koehrsen M."/>
            <person name="Kumar L."/>
            <person name="Lee Y.H."/>
            <person name="Li L."/>
            <person name="Manners J.M."/>
            <person name="Miranda-Saavedra D."/>
            <person name="Mukherjee M."/>
            <person name="Park G."/>
            <person name="Park J."/>
            <person name="Park S.Y."/>
            <person name="Proctor R.H."/>
            <person name="Regev A."/>
            <person name="Ruiz-Roldan M.C."/>
            <person name="Sain D."/>
            <person name="Sakthikumar S."/>
            <person name="Sykes S."/>
            <person name="Schwartz D.C."/>
            <person name="Turgeon B.G."/>
            <person name="Wapinski I."/>
            <person name="Yoder O."/>
            <person name="Young S."/>
            <person name="Zeng Q."/>
            <person name="Zhou S."/>
            <person name="Galagan J."/>
            <person name="Cuomo C.A."/>
            <person name="Kistler H.C."/>
            <person name="Rep M."/>
        </authorList>
    </citation>
    <scope>NUCLEOTIDE SEQUENCE [LARGE SCALE GENOMIC DNA]</scope>
    <source>
        <strain evidence="3">4287</strain>
    </source>
</reference>
<evidence type="ECO:0000313" key="3">
    <source>
        <dbReference type="EMBL" id="KNB06149.1"/>
    </source>
</evidence>
<dbReference type="GeneID" id="28960287"/>
<reference evidence="3" key="1">
    <citation type="submission" date="2007-04" db="EMBL/GenBank/DDBJ databases">
        <authorList>
            <consortium name="The Broad Institute Genome Sequencing Platform"/>
            <person name="Birren B."/>
            <person name="Lander E."/>
            <person name="Galagan J."/>
            <person name="Nusbaum C."/>
            <person name="Devon K."/>
            <person name="Ma L.-J."/>
            <person name="Jaffe D."/>
            <person name="Butler J."/>
            <person name="Alvarez P."/>
            <person name="Gnerre S."/>
            <person name="Grabherr M."/>
            <person name="Kleber M."/>
            <person name="Mauceli E."/>
            <person name="Brockman W."/>
            <person name="MacCallum I.A."/>
            <person name="Young S."/>
            <person name="LaButti K."/>
            <person name="DeCaprio D."/>
            <person name="Crawford M."/>
            <person name="Koehrsen M."/>
            <person name="Engels R."/>
            <person name="Montgomery P."/>
            <person name="Pearson M."/>
            <person name="Howarth C."/>
            <person name="Larson L."/>
            <person name="White J."/>
            <person name="O'Leary S."/>
            <person name="Kodira C."/>
            <person name="Zeng Q."/>
            <person name="Yandava C."/>
            <person name="Alvarado L."/>
            <person name="Kistler C."/>
            <person name="Shim W.-B."/>
            <person name="Kang S."/>
            <person name="Woloshuk C."/>
        </authorList>
    </citation>
    <scope>NUCLEOTIDE SEQUENCE</scope>
    <source>
        <strain evidence="3">4287</strain>
    </source>
</reference>
<dbReference type="InterPro" id="IPR024983">
    <property type="entry name" value="CHAT_dom"/>
</dbReference>
<evidence type="ECO:0000256" key="1">
    <source>
        <dbReference type="SAM" id="MobiDB-lite"/>
    </source>
</evidence>
<dbReference type="Proteomes" id="UP000009097">
    <property type="component" value="Unassembled WGS sequence"/>
</dbReference>
<protein>
    <recommendedName>
        <fullName evidence="2">CHAT domain-containing protein</fullName>
    </recommendedName>
</protein>
<accession>A0A0J9V3R7</accession>
<proteinExistence type="predicted"/>
<feature type="region of interest" description="Disordered" evidence="1">
    <location>
        <begin position="1"/>
        <end position="20"/>
    </location>
</feature>
<dbReference type="AlphaFoldDB" id="A0A0J9V3R7"/>
<feature type="compositionally biased region" description="Basic and acidic residues" evidence="1">
    <location>
        <begin position="11"/>
        <end position="20"/>
    </location>
</feature>
<dbReference type="VEuPathDB" id="FungiDB:FOXG_19581"/>
<dbReference type="KEGG" id="fox:FOXG_19581"/>